<dbReference type="Proteomes" id="UP000070444">
    <property type="component" value="Unassembled WGS sequence"/>
</dbReference>
<gene>
    <name evidence="1" type="ORF">CONCODRAFT_4956</name>
</gene>
<reference evidence="1 2" key="1">
    <citation type="journal article" date="2015" name="Genome Biol. Evol.">
        <title>Phylogenomic analyses indicate that early fungi evolved digesting cell walls of algal ancestors of land plants.</title>
        <authorList>
            <person name="Chang Y."/>
            <person name="Wang S."/>
            <person name="Sekimoto S."/>
            <person name="Aerts A.L."/>
            <person name="Choi C."/>
            <person name="Clum A."/>
            <person name="LaButti K.M."/>
            <person name="Lindquist E.A."/>
            <person name="Yee Ngan C."/>
            <person name="Ohm R.A."/>
            <person name="Salamov A.A."/>
            <person name="Grigoriev I.V."/>
            <person name="Spatafora J.W."/>
            <person name="Berbee M.L."/>
        </authorList>
    </citation>
    <scope>NUCLEOTIDE SEQUENCE [LARGE SCALE GENOMIC DNA]</scope>
    <source>
        <strain evidence="1 2">NRRL 28638</strain>
    </source>
</reference>
<accession>A0A137PB99</accession>
<protein>
    <submittedName>
        <fullName evidence="1">Uncharacterized protein</fullName>
    </submittedName>
</protein>
<evidence type="ECO:0000313" key="2">
    <source>
        <dbReference type="Proteomes" id="UP000070444"/>
    </source>
</evidence>
<evidence type="ECO:0000313" key="1">
    <source>
        <dbReference type="EMBL" id="KXN72211.1"/>
    </source>
</evidence>
<sequence>MLVNFLPPAIRYLLKIEADGFALYLMTHAGYGPRSAVKFMELTDYWQREII</sequence>
<organism evidence="1 2">
    <name type="scientific">Conidiobolus coronatus (strain ATCC 28846 / CBS 209.66 / NRRL 28638)</name>
    <name type="common">Delacroixia coronata</name>
    <dbReference type="NCBI Taxonomy" id="796925"/>
    <lineage>
        <taxon>Eukaryota</taxon>
        <taxon>Fungi</taxon>
        <taxon>Fungi incertae sedis</taxon>
        <taxon>Zoopagomycota</taxon>
        <taxon>Entomophthoromycotina</taxon>
        <taxon>Entomophthoromycetes</taxon>
        <taxon>Entomophthorales</taxon>
        <taxon>Ancylistaceae</taxon>
        <taxon>Conidiobolus</taxon>
    </lineage>
</organism>
<dbReference type="EMBL" id="KQ964457">
    <property type="protein sequence ID" value="KXN72211.1"/>
    <property type="molecule type" value="Genomic_DNA"/>
</dbReference>
<dbReference type="AlphaFoldDB" id="A0A137PB99"/>
<keyword evidence="2" id="KW-1185">Reference proteome</keyword>
<name>A0A137PB99_CONC2</name>
<proteinExistence type="predicted"/>